<evidence type="ECO:0000256" key="2">
    <source>
        <dbReference type="ARBA" id="ARBA00022840"/>
    </source>
</evidence>
<dbReference type="Proteomes" id="UP000613177">
    <property type="component" value="Unassembled WGS sequence"/>
</dbReference>
<organism evidence="3 4">
    <name type="scientific">Thamnidium elegans</name>
    <dbReference type="NCBI Taxonomy" id="101142"/>
    <lineage>
        <taxon>Eukaryota</taxon>
        <taxon>Fungi</taxon>
        <taxon>Fungi incertae sedis</taxon>
        <taxon>Mucoromycota</taxon>
        <taxon>Mucoromycotina</taxon>
        <taxon>Mucoromycetes</taxon>
        <taxon>Mucorales</taxon>
        <taxon>Mucorineae</taxon>
        <taxon>Mucoraceae</taxon>
        <taxon>Thamnidium</taxon>
    </lineage>
</organism>
<name>A0A8H7SVT1_9FUNG</name>
<dbReference type="EMBL" id="JAEPRE010000037">
    <property type="protein sequence ID" value="KAG2235212.1"/>
    <property type="molecule type" value="Genomic_DNA"/>
</dbReference>
<dbReference type="AlphaFoldDB" id="A0A8H7SVT1"/>
<dbReference type="GO" id="GO:0005524">
    <property type="term" value="F:ATP binding"/>
    <property type="evidence" value="ECO:0007669"/>
    <property type="project" value="UniProtKB-KW"/>
</dbReference>
<evidence type="ECO:0000256" key="1">
    <source>
        <dbReference type="ARBA" id="ARBA00022741"/>
    </source>
</evidence>
<keyword evidence="2" id="KW-0067">ATP-binding</keyword>
<dbReference type="InterPro" id="IPR013126">
    <property type="entry name" value="Hsp_70_fam"/>
</dbReference>
<sequence length="1056" mass="120277">MVLKDKKYVVGIDFGAISSGLSIAHVDRPHSKFTVNTWKRSIKSKPAQFPTSILYKTNGDIQCGLFNTAYDYVYIEEEEVYIDNIKQYILNIDQANEELGQKMEGLTIQKVVTDYLKIFHALAIKRLEKQEDFCNSYEFEQDFKLENLSYCLSCPTSLNDFFADCFVKAGITEKDNLVFVSEAEATAFHCLSINRLTTKIVPDQTYLVLDIGHSSFGISKIKADSTENFSKVELISEELGKGSMVLENSFRDYLIKNKSQLNLNESIISKLVETFVKEIKVNFDEEEEYDKSHKGLIFKQHESSNQVEEKGLSLFRIADVNDNLIKITTDDLIRHVFSPYMDYLVNYIMKVYHENNNDSKIFLSGKYSSEANFYEKLSAQKDGKFGRYVSLIEDTNIDAVSLGAVSFGLKVKNVQIPFFYGAKSKPATSEPQKNVGSSEILKTEHRSKEFDFIVGIDFGSTFTGCSYANPRDAQVNNLKAIHTIETGWPGGNAISFGKTPTLLAYDKKMKTKHWGQEAKENIGRYKDLNLLGNFKLPLSLKAFGVKYDANIEIKRMNEGWEHTSRISKPKTKSIDAVQVCADYLKEVKNHVIRHIVAETKFNKGKKGFTQFFKSPGNEPKIQFVLTVPSIWSTSTREKMGQIAIKATIIKEDELDDLLIISEPEAAALFCEKKYSDFFPGPDNPDYNLIVCDAGGLTVNLDTLCFTHNNENGEPMICQISNGTGDTCGSTYLDRAFKNYLLRFYRDIGFEVSNTDTSFDSVTDDFVYNVKCDFRPDSTCDRFWVVKLPAEHKITSIPNTPETRQYFLTEKNTKLNIHHDDIKEKIFDPIIAKILALIQQQVEEAYRNNSQIDAIMLVGGFSRNPYLQQRIQDEYRGMFRMIFPEEGAAAISIGAVSYGLRPRLISRKLASQSIALEVRIPFNKKEDDETTDRMYSKNRLEYFVCHSDDLQGESLKFLTVTVDYPNNAVIAVFACGFKEEDDEENWRYVSKRHTKILEEIIKLPEVEEINKGDPIQFNVGLQVDDIGSTVTIECQNIFINRKIKEMTNGYETSLKVV</sequence>
<keyword evidence="4" id="KW-1185">Reference proteome</keyword>
<proteinExistence type="predicted"/>
<dbReference type="PANTHER" id="PTHR14187:SF5">
    <property type="entry name" value="HEAT SHOCK 70 KDA PROTEIN 12A"/>
    <property type="match status" value="1"/>
</dbReference>
<evidence type="ECO:0000313" key="3">
    <source>
        <dbReference type="EMBL" id="KAG2235212.1"/>
    </source>
</evidence>
<dbReference type="Gene3D" id="3.30.420.40">
    <property type="match status" value="2"/>
</dbReference>
<dbReference type="Pfam" id="PF00012">
    <property type="entry name" value="HSP70"/>
    <property type="match status" value="1"/>
</dbReference>
<reference evidence="3" key="1">
    <citation type="submission" date="2021-01" db="EMBL/GenBank/DDBJ databases">
        <title>Metabolic potential, ecology and presence of endohyphal bacteria is reflected in genomic diversity of Mucoromycotina.</title>
        <authorList>
            <person name="Muszewska A."/>
            <person name="Okrasinska A."/>
            <person name="Steczkiewicz K."/>
            <person name="Drgas O."/>
            <person name="Orlowska M."/>
            <person name="Perlinska-Lenart U."/>
            <person name="Aleksandrzak-Piekarczyk T."/>
            <person name="Szatraj K."/>
            <person name="Zielenkiewicz U."/>
            <person name="Pilsyk S."/>
            <person name="Malc E."/>
            <person name="Mieczkowski P."/>
            <person name="Kruszewska J.S."/>
            <person name="Biernat P."/>
            <person name="Pawlowska J."/>
        </authorList>
    </citation>
    <scope>NUCLEOTIDE SEQUENCE</scope>
    <source>
        <strain evidence="3">WA0000018081</strain>
    </source>
</reference>
<evidence type="ECO:0000313" key="4">
    <source>
        <dbReference type="Proteomes" id="UP000613177"/>
    </source>
</evidence>
<keyword evidence="1" id="KW-0547">Nucleotide-binding</keyword>
<dbReference type="GO" id="GO:0140662">
    <property type="term" value="F:ATP-dependent protein folding chaperone"/>
    <property type="evidence" value="ECO:0007669"/>
    <property type="project" value="InterPro"/>
</dbReference>
<gene>
    <name evidence="3" type="ORF">INT48_003556</name>
</gene>
<accession>A0A8H7SVT1</accession>
<dbReference type="InterPro" id="IPR043129">
    <property type="entry name" value="ATPase_NBD"/>
</dbReference>
<protein>
    <submittedName>
        <fullName evidence="3">Uncharacterized protein</fullName>
    </submittedName>
</protein>
<dbReference type="SUPFAM" id="SSF53067">
    <property type="entry name" value="Actin-like ATPase domain"/>
    <property type="match status" value="3"/>
</dbReference>
<comment type="caution">
    <text evidence="3">The sequence shown here is derived from an EMBL/GenBank/DDBJ whole genome shotgun (WGS) entry which is preliminary data.</text>
</comment>
<dbReference type="PANTHER" id="PTHR14187">
    <property type="entry name" value="ALPHA KINASE/ELONGATION FACTOR 2 KINASE"/>
    <property type="match status" value="1"/>
</dbReference>
<feature type="non-terminal residue" evidence="3">
    <location>
        <position position="1"/>
    </location>
</feature>
<dbReference type="CDD" id="cd10170">
    <property type="entry name" value="ASKHA_NBD_HSP70"/>
    <property type="match status" value="1"/>
</dbReference>